<evidence type="ECO:0000256" key="2">
    <source>
        <dbReference type="SAM" id="SignalP"/>
    </source>
</evidence>
<feature type="compositionally biased region" description="Basic residues" evidence="1">
    <location>
        <begin position="100"/>
        <end position="114"/>
    </location>
</feature>
<comment type="caution">
    <text evidence="3">The sequence shown here is derived from an EMBL/GenBank/DDBJ whole genome shotgun (WGS) entry which is preliminary data.</text>
</comment>
<dbReference type="OrthoDB" id="6430766at2759"/>
<evidence type="ECO:0000256" key="1">
    <source>
        <dbReference type="SAM" id="MobiDB-lite"/>
    </source>
</evidence>
<evidence type="ECO:0000313" key="4">
    <source>
        <dbReference type="Proteomes" id="UP000499080"/>
    </source>
</evidence>
<dbReference type="Proteomes" id="UP000499080">
    <property type="component" value="Unassembled WGS sequence"/>
</dbReference>
<feature type="signal peptide" evidence="2">
    <location>
        <begin position="1"/>
        <end position="18"/>
    </location>
</feature>
<feature type="region of interest" description="Disordered" evidence="1">
    <location>
        <begin position="100"/>
        <end position="121"/>
    </location>
</feature>
<feature type="chain" id="PRO_5021399345" evidence="2">
    <location>
        <begin position="19"/>
        <end position="690"/>
    </location>
</feature>
<reference evidence="3 4" key="1">
    <citation type="journal article" date="2019" name="Sci. Rep.">
        <title>Orb-weaving spider Araneus ventricosus genome elucidates the spidroin gene catalogue.</title>
        <authorList>
            <person name="Kono N."/>
            <person name="Nakamura H."/>
            <person name="Ohtoshi R."/>
            <person name="Moran D.A.P."/>
            <person name="Shinohara A."/>
            <person name="Yoshida Y."/>
            <person name="Fujiwara M."/>
            <person name="Mori M."/>
            <person name="Tomita M."/>
            <person name="Arakawa K."/>
        </authorList>
    </citation>
    <scope>NUCLEOTIDE SEQUENCE [LARGE SCALE GENOMIC DNA]</scope>
</reference>
<gene>
    <name evidence="3" type="ORF">AVEN_229671_1</name>
</gene>
<keyword evidence="4" id="KW-1185">Reference proteome</keyword>
<dbReference type="EMBL" id="BGPR01005604">
    <property type="protein sequence ID" value="GBN11717.1"/>
    <property type="molecule type" value="Genomic_DNA"/>
</dbReference>
<protein>
    <submittedName>
        <fullName evidence="3">Uncharacterized protein</fullName>
    </submittedName>
</protein>
<proteinExistence type="predicted"/>
<feature type="compositionally biased region" description="Polar residues" evidence="1">
    <location>
        <begin position="29"/>
        <end position="38"/>
    </location>
</feature>
<keyword evidence="2" id="KW-0732">Signal</keyword>
<dbReference type="AlphaFoldDB" id="A0A4Y2LEE5"/>
<evidence type="ECO:0000313" key="3">
    <source>
        <dbReference type="EMBL" id="GBN11717.1"/>
    </source>
</evidence>
<organism evidence="3 4">
    <name type="scientific">Araneus ventricosus</name>
    <name type="common">Orbweaver spider</name>
    <name type="synonym">Epeira ventricosa</name>
    <dbReference type="NCBI Taxonomy" id="182803"/>
    <lineage>
        <taxon>Eukaryota</taxon>
        <taxon>Metazoa</taxon>
        <taxon>Ecdysozoa</taxon>
        <taxon>Arthropoda</taxon>
        <taxon>Chelicerata</taxon>
        <taxon>Arachnida</taxon>
        <taxon>Araneae</taxon>
        <taxon>Araneomorphae</taxon>
        <taxon>Entelegynae</taxon>
        <taxon>Araneoidea</taxon>
        <taxon>Araneidae</taxon>
        <taxon>Araneus</taxon>
    </lineage>
</organism>
<feature type="region of interest" description="Disordered" evidence="1">
    <location>
        <begin position="28"/>
        <end position="49"/>
    </location>
</feature>
<name>A0A4Y2LEE5_ARAVE</name>
<accession>A0A4Y2LEE5</accession>
<sequence>MLLIVYIFISIMYGSSNTALQNDHFEGESSLTDVQNPKLQRDEEPNRQTRFNSNSKFYRMSTKFFPNIDKGNNFIYSKALRSLRDKDHLPENFKKNKISSRIKKRRSKNARRNSKTSDRTALDDTENIINLFNKSGPPLEYVKKTFQISVDSKEDSPELFRTKNLEKWRKKNLSHRTRMKNKDHSFEKSSKNFLKRLLKNKNRSMRKSKKRSIGLQSRKSALPMETKFFHPNSECQPLESFHLFQDVKFGKLFDPDLYKKCLLLRKTNTVELLIKNKGDATKFFEDALHGDLFSVFKVMDRLPVTPLYESEIPGEHINLSDNIQKPSKIWKNSDLLNIDAEEDKFLPIDRNKLPVFESLTKEAIPSNKDKSITDMYMFPNNIFDQNNFAHKGLQIGNKIDGNTPIDEILQRQSFNKNFPSIYQGNSPIVKEHQNYVQIENKETLTKIISPINDTTTKELFEANIKRLKPTTVPQMENLFASDTPKYMKPPKIQNLGSGINNGPIPAPSGFARTEFPNIPTKEGQVLKEVTSSLYSPSHTTFTKTESLEFENKVKQADYQLFTEKTFNILPIQVHTSSVKLKPFETTTKGSEAKQLVSQSETSPTFTVNAKDIHIVITEPFHTEMIPGTVAPNILKGNTESDYNVNNPPIDLIPKEEIPETDPKLLKMHIRHSHLTKEPEIRYRRQGFHHQ</sequence>